<protein>
    <submittedName>
        <fullName evidence="1">Uncharacterized protein</fullName>
    </submittedName>
</protein>
<comment type="caution">
    <text evidence="1">The sequence shown here is derived from an EMBL/GenBank/DDBJ whole genome shotgun (WGS) entry which is preliminary data.</text>
</comment>
<dbReference type="EMBL" id="CM056816">
    <property type="protein sequence ID" value="KAJ8632774.1"/>
    <property type="molecule type" value="Genomic_DNA"/>
</dbReference>
<gene>
    <name evidence="1" type="ORF">MRB53_026110</name>
</gene>
<sequence length="70" mass="7985">MSSEVKRKQRRKCIMYHARDNFGFGCEIDEKTSNKLEGLPGVLFVLPNFYVDAENMDYGVVHLGTAEELS</sequence>
<evidence type="ECO:0000313" key="2">
    <source>
        <dbReference type="Proteomes" id="UP001234297"/>
    </source>
</evidence>
<accession>A0ACC2LIB8</accession>
<organism evidence="1 2">
    <name type="scientific">Persea americana</name>
    <name type="common">Avocado</name>
    <dbReference type="NCBI Taxonomy" id="3435"/>
    <lineage>
        <taxon>Eukaryota</taxon>
        <taxon>Viridiplantae</taxon>
        <taxon>Streptophyta</taxon>
        <taxon>Embryophyta</taxon>
        <taxon>Tracheophyta</taxon>
        <taxon>Spermatophyta</taxon>
        <taxon>Magnoliopsida</taxon>
        <taxon>Magnoliidae</taxon>
        <taxon>Laurales</taxon>
        <taxon>Lauraceae</taxon>
        <taxon>Persea</taxon>
    </lineage>
</organism>
<keyword evidence="2" id="KW-1185">Reference proteome</keyword>
<evidence type="ECO:0000313" key="1">
    <source>
        <dbReference type="EMBL" id="KAJ8632774.1"/>
    </source>
</evidence>
<reference evidence="1 2" key="1">
    <citation type="journal article" date="2022" name="Hortic Res">
        <title>A haplotype resolved chromosomal level avocado genome allows analysis of novel avocado genes.</title>
        <authorList>
            <person name="Nath O."/>
            <person name="Fletcher S.J."/>
            <person name="Hayward A."/>
            <person name="Shaw L.M."/>
            <person name="Masouleh A.K."/>
            <person name="Furtado A."/>
            <person name="Henry R.J."/>
            <person name="Mitter N."/>
        </authorList>
    </citation>
    <scope>NUCLEOTIDE SEQUENCE [LARGE SCALE GENOMIC DNA]</scope>
    <source>
        <strain evidence="2">cv. Hass</strain>
    </source>
</reference>
<proteinExistence type="predicted"/>
<dbReference type="Proteomes" id="UP001234297">
    <property type="component" value="Chromosome 8"/>
</dbReference>
<name>A0ACC2LIB8_PERAE</name>